<gene>
    <name evidence="2" type="ORF">DFR50_11852</name>
</gene>
<organism evidence="2 3">
    <name type="scientific">Roseiarcus fermentans</name>
    <dbReference type="NCBI Taxonomy" id="1473586"/>
    <lineage>
        <taxon>Bacteria</taxon>
        <taxon>Pseudomonadati</taxon>
        <taxon>Pseudomonadota</taxon>
        <taxon>Alphaproteobacteria</taxon>
        <taxon>Hyphomicrobiales</taxon>
        <taxon>Roseiarcaceae</taxon>
        <taxon>Roseiarcus</taxon>
    </lineage>
</organism>
<sequence>MTTDALEKKLIEALKTVDAHGDVAPAHVHDPMTMLIRENAIQANLMRWDEDRGRYVLTGTGRRRVSAGSRAPGAVVAFRRRAAPNGDQGTAKPGSHKPQPE</sequence>
<accession>A0A366F8W8</accession>
<feature type="region of interest" description="Disordered" evidence="1">
    <location>
        <begin position="63"/>
        <end position="101"/>
    </location>
</feature>
<evidence type="ECO:0000313" key="3">
    <source>
        <dbReference type="Proteomes" id="UP000253529"/>
    </source>
</evidence>
<name>A0A366F8W8_9HYPH</name>
<keyword evidence="3" id="KW-1185">Reference proteome</keyword>
<dbReference type="AlphaFoldDB" id="A0A366F8W8"/>
<evidence type="ECO:0000256" key="1">
    <source>
        <dbReference type="SAM" id="MobiDB-lite"/>
    </source>
</evidence>
<proteinExistence type="predicted"/>
<comment type="caution">
    <text evidence="2">The sequence shown here is derived from an EMBL/GenBank/DDBJ whole genome shotgun (WGS) entry which is preliminary data.</text>
</comment>
<dbReference type="Proteomes" id="UP000253529">
    <property type="component" value="Unassembled WGS sequence"/>
</dbReference>
<evidence type="ECO:0000313" key="2">
    <source>
        <dbReference type="EMBL" id="RBP10566.1"/>
    </source>
</evidence>
<dbReference type="RefSeq" id="WP_245427861.1">
    <property type="nucleotide sequence ID" value="NZ_QNRK01000018.1"/>
</dbReference>
<protein>
    <submittedName>
        <fullName evidence="2">Uncharacterized protein</fullName>
    </submittedName>
</protein>
<dbReference type="EMBL" id="QNRK01000018">
    <property type="protein sequence ID" value="RBP10566.1"/>
    <property type="molecule type" value="Genomic_DNA"/>
</dbReference>
<reference evidence="2 3" key="1">
    <citation type="submission" date="2018-06" db="EMBL/GenBank/DDBJ databases">
        <title>Genomic Encyclopedia of Type Strains, Phase IV (KMG-IV): sequencing the most valuable type-strain genomes for metagenomic binning, comparative biology and taxonomic classification.</title>
        <authorList>
            <person name="Goeker M."/>
        </authorList>
    </citation>
    <scope>NUCLEOTIDE SEQUENCE [LARGE SCALE GENOMIC DNA]</scope>
    <source>
        <strain evidence="2 3">DSM 24875</strain>
    </source>
</reference>